<gene>
    <name evidence="2" type="ordered locus">MLP_22750</name>
</gene>
<dbReference type="Proteomes" id="UP000007947">
    <property type="component" value="Chromosome"/>
</dbReference>
<name>F5XES3_MICPN</name>
<dbReference type="EMBL" id="AP012204">
    <property type="protein sequence ID" value="BAK35289.1"/>
    <property type="molecule type" value="Genomic_DNA"/>
</dbReference>
<evidence type="ECO:0000313" key="2">
    <source>
        <dbReference type="EMBL" id="BAK35289.1"/>
    </source>
</evidence>
<feature type="compositionally biased region" description="Polar residues" evidence="1">
    <location>
        <begin position="72"/>
        <end position="88"/>
    </location>
</feature>
<dbReference type="KEGG" id="mph:MLP_22750"/>
<feature type="region of interest" description="Disordered" evidence="1">
    <location>
        <begin position="72"/>
        <end position="92"/>
    </location>
</feature>
<reference evidence="2 3" key="1">
    <citation type="submission" date="2011-05" db="EMBL/GenBank/DDBJ databases">
        <title>Whole genome sequence of Microlunatus phosphovorus NM-1.</title>
        <authorList>
            <person name="Hosoyama A."/>
            <person name="Sasaki K."/>
            <person name="Harada T."/>
            <person name="Igarashi R."/>
            <person name="Kawakoshi A."/>
            <person name="Sasagawa M."/>
            <person name="Fukada J."/>
            <person name="Nakamura S."/>
            <person name="Katano Y."/>
            <person name="Hanada S."/>
            <person name="Kamagata Y."/>
            <person name="Nakamura N."/>
            <person name="Yamazaki S."/>
            <person name="Fujita N."/>
        </authorList>
    </citation>
    <scope>NUCLEOTIDE SEQUENCE [LARGE SCALE GENOMIC DNA]</scope>
    <source>
        <strain evidence="3">ATCC 700054 / DSM 10555 / JCM 9379 / NBRC 101784 / NCIMB 13414 / VKM Ac-1990 / NM-1</strain>
    </source>
</reference>
<evidence type="ECO:0000256" key="1">
    <source>
        <dbReference type="SAM" id="MobiDB-lite"/>
    </source>
</evidence>
<dbReference type="eggNOG" id="ENOG50336B7">
    <property type="taxonomic scope" value="Bacteria"/>
</dbReference>
<sequence>MMSAFTVGGHFPDTTSPGITPGLRWPSYRSGRVLTATDLTADQQAARARDRLLGRATGHGVVSGFTVATSAVQTRESPSSSGGNTLTVNPGAGITRSGDPVSLELQTTLPLIGVLAEAELPNVAGFHCCGSTSASTTGALLTAGAYLLAVRPAERTEGGKCAGQWTVAGLEFRAIALPALTTVGGRPVTAQNRRNLLAMWCLGADSHLGTPDWGGLPAELYGKHVPTGTASLLDLTGDDLPLAVFWWDGLQIADLDLWSVRRRITEPEPADPTFGLLTGDERIASGQARFHQFTAQCNQLARENQASSTVASERFGLLPPAGFLPIGAGMLDEQLESLRDTLARLRDWLADGGAGVSRSRYLSLLSWLEQALARWTALQAGSGSGFVPEAFFGRLARFGGLIDWDLAEFALRDSWHRRPVPTTPPDITLVDAQQKDAASGLRPDLGAHLRETRATSRAAQTPFVYYLVQQQLFPPTQVLPLDLTQPPPESPPPSGSPSQLYVFFVAGWTVGARTTMPARLLLEEQVLDLLSSGKLFGR</sequence>
<organism evidence="2 3">
    <name type="scientific">Microlunatus phosphovorus (strain ATCC 700054 / DSM 10555 / JCM 9379 / NBRC 101784 / NCIMB 13414 / VKM Ac-1990 / NM-1)</name>
    <dbReference type="NCBI Taxonomy" id="1032480"/>
    <lineage>
        <taxon>Bacteria</taxon>
        <taxon>Bacillati</taxon>
        <taxon>Actinomycetota</taxon>
        <taxon>Actinomycetes</taxon>
        <taxon>Propionibacteriales</taxon>
        <taxon>Propionibacteriaceae</taxon>
        <taxon>Microlunatus</taxon>
    </lineage>
</organism>
<dbReference type="AlphaFoldDB" id="F5XES3"/>
<evidence type="ECO:0000313" key="3">
    <source>
        <dbReference type="Proteomes" id="UP000007947"/>
    </source>
</evidence>
<accession>F5XES3</accession>
<keyword evidence="3" id="KW-1185">Reference proteome</keyword>
<protein>
    <submittedName>
        <fullName evidence="2">Uncharacterized protein</fullName>
    </submittedName>
</protein>
<dbReference type="HOGENOM" id="CLU_506055_0_0_11"/>
<proteinExistence type="predicted"/>
<dbReference type="STRING" id="1032480.MLP_22750"/>